<dbReference type="InterPro" id="IPR011011">
    <property type="entry name" value="Znf_FYVE_PHD"/>
</dbReference>
<keyword evidence="8" id="KW-0805">Transcription regulation</keyword>
<evidence type="ECO:0000313" key="21">
    <source>
        <dbReference type="RefSeq" id="XP_053072944.1"/>
    </source>
</evidence>
<dbReference type="GeneID" id="106974527"/>
<dbReference type="Pfam" id="PF13771">
    <property type="entry name" value="zf-HC5HC2H"/>
    <property type="match status" value="1"/>
</dbReference>
<feature type="compositionally biased region" description="Basic and acidic residues" evidence="18">
    <location>
        <begin position="695"/>
        <end position="704"/>
    </location>
</feature>
<evidence type="ECO:0000256" key="1">
    <source>
        <dbReference type="ARBA" id="ARBA00004120"/>
    </source>
</evidence>
<keyword evidence="13" id="KW-0966">Cell projection</keyword>
<keyword evidence="20" id="KW-1185">Reference proteome</keyword>
<feature type="region of interest" description="Disordered" evidence="18">
    <location>
        <begin position="1"/>
        <end position="43"/>
    </location>
</feature>
<dbReference type="PROSITE" id="PS51805">
    <property type="entry name" value="EPHD"/>
    <property type="match status" value="1"/>
</dbReference>
<keyword evidence="10" id="KW-0804">Transcription</keyword>
<keyword evidence="5" id="KW-0677">Repeat</keyword>
<dbReference type="InterPro" id="IPR034732">
    <property type="entry name" value="EPHD"/>
</dbReference>
<evidence type="ECO:0000259" key="19">
    <source>
        <dbReference type="PROSITE" id="PS51805"/>
    </source>
</evidence>
<feature type="region of interest" description="Disordered" evidence="18">
    <location>
        <begin position="559"/>
        <end position="622"/>
    </location>
</feature>
<reference evidence="21" key="1">
    <citation type="submission" date="2025-08" db="UniProtKB">
        <authorList>
            <consortium name="RefSeq"/>
        </authorList>
    </citation>
    <scope>IDENTIFICATION</scope>
    <source>
        <tissue evidence="21">Blood</tissue>
    </source>
</reference>
<feature type="region of interest" description="Disordered" evidence="18">
    <location>
        <begin position="695"/>
        <end position="725"/>
    </location>
</feature>
<evidence type="ECO:0000256" key="13">
    <source>
        <dbReference type="ARBA" id="ARBA00023273"/>
    </source>
</evidence>
<sequence>MKRGRLPSSSEDSDDNGSLSTTWSQNSRSQHRRGSCSRHEDRKPSEVFRTDLITAMKLHDSYQLNPDEYYVLADPWRQEWEKGVQVPVSPGTIPQPVARVVSEEKSLMFIRPKKYIVSPGSEPPELGYVDIRTLADSVCRYDLNDMDAAWLELTNEEFKEMGMPELDEYTMERVLEEFEQRCYDNMNHAIETEEGLGIEYDEDVVCDVCQSPDGEDGNEMVFCDKCNICVHQCSVKNCRTAFHVTCAFDRGLEMKTILAENDEVKFKSYCPKHSSHRKPEESLGEGATQENGASECSPRNPLEPFASLEQNQEEAHRVSVRKQKLQQLEDEFYTFVNLLDVARALRLPEEVVDFLYQYWKLKRKVNFNKPLITPKKDEEDNLAKREQDVLFRRLQLFTHLRQDLERVRNLTYMVTRREKIKRSVCKVQEQIFNLYTKLLEQERVSGVPSSSCSSSSLENMLLFNSPSVGPDAPKIEDLKWHSAFFRKQMGTSLVHSLKKPHKRDPLQNSTGSGGKALLKQPDLCGRREGMVVPESFLSFEKTFAEARLLSAQQKNGVVVPDHGDRRDHRFHCDLSKGDLKDRPCKQSHKPLRSTDMSQRHLDSTRATTSPGGGQSAPGTRKEIVPKCNGSLIRVNYNQTAVKVPTTPASPVKNWGGFRIPKKGERQQQGEAHEGACHQHSDYPYLGLGRVPAKERAKNKLKSDNENDGYVPDVEMSDSESEASEKKCIHASSTINRRTDIIRRSILAS</sequence>
<comment type="subcellular location">
    <subcellularLocation>
        <location evidence="1">Cytoplasm</location>
        <location evidence="1">Cytoskeleton</location>
        <location evidence="1">Cilium basal body</location>
    </subcellularLocation>
    <subcellularLocation>
        <location evidence="2">Nucleus</location>
    </subcellularLocation>
</comment>
<evidence type="ECO:0000256" key="7">
    <source>
        <dbReference type="ARBA" id="ARBA00022833"/>
    </source>
</evidence>
<proteinExistence type="inferred from homology"/>
<keyword evidence="12" id="KW-0539">Nucleus</keyword>
<evidence type="ECO:0000256" key="15">
    <source>
        <dbReference type="ARBA" id="ARBA00040212"/>
    </source>
</evidence>
<dbReference type="InterPro" id="IPR050701">
    <property type="entry name" value="Histone_Mod_Regulator"/>
</dbReference>
<dbReference type="InterPro" id="IPR013083">
    <property type="entry name" value="Znf_RING/FYVE/PHD"/>
</dbReference>
<keyword evidence="3" id="KW-0053">Apoptosis</keyword>
<gene>
    <name evidence="21" type="primary">JADE1</name>
</gene>
<evidence type="ECO:0000256" key="10">
    <source>
        <dbReference type="ARBA" id="ARBA00023163"/>
    </source>
</evidence>
<dbReference type="Proteomes" id="UP001652583">
    <property type="component" value="Chromosome B1"/>
</dbReference>
<keyword evidence="9" id="KW-0010">Activator</keyword>
<dbReference type="PANTHER" id="PTHR13793:SF79">
    <property type="entry name" value="PROTEIN JADE-1"/>
    <property type="match status" value="1"/>
</dbReference>
<evidence type="ECO:0000256" key="14">
    <source>
        <dbReference type="ARBA" id="ARBA00038371"/>
    </source>
</evidence>
<dbReference type="InterPro" id="IPR001965">
    <property type="entry name" value="Znf_PHD"/>
</dbReference>
<comment type="similarity">
    <text evidence="14">Belongs to the JADE family.</text>
</comment>
<evidence type="ECO:0000256" key="18">
    <source>
        <dbReference type="SAM" id="MobiDB-lite"/>
    </source>
</evidence>
<evidence type="ECO:0000256" key="6">
    <source>
        <dbReference type="ARBA" id="ARBA00022771"/>
    </source>
</evidence>
<evidence type="ECO:0000256" key="5">
    <source>
        <dbReference type="ARBA" id="ARBA00022737"/>
    </source>
</evidence>
<organism evidence="20 21">
    <name type="scientific">Acinonyx jubatus</name>
    <name type="common">Cheetah</name>
    <dbReference type="NCBI Taxonomy" id="32536"/>
    <lineage>
        <taxon>Eukaryota</taxon>
        <taxon>Metazoa</taxon>
        <taxon>Chordata</taxon>
        <taxon>Craniata</taxon>
        <taxon>Vertebrata</taxon>
        <taxon>Euteleostomi</taxon>
        <taxon>Mammalia</taxon>
        <taxon>Eutheria</taxon>
        <taxon>Laurasiatheria</taxon>
        <taxon>Carnivora</taxon>
        <taxon>Feliformia</taxon>
        <taxon>Felidae</taxon>
        <taxon>Felinae</taxon>
        <taxon>Acinonyx</taxon>
    </lineage>
</organism>
<keyword evidence="11" id="KW-0206">Cytoskeleton</keyword>
<evidence type="ECO:0000313" key="20">
    <source>
        <dbReference type="Proteomes" id="UP001652583"/>
    </source>
</evidence>
<evidence type="ECO:0000256" key="17">
    <source>
        <dbReference type="ARBA" id="ARBA00042970"/>
    </source>
</evidence>
<feature type="domain" description="PHD-type" evidence="19">
    <location>
        <begin position="232"/>
        <end position="274"/>
    </location>
</feature>
<accession>A0ABM3PMP7</accession>
<name>A0ABM3PMP7_ACIJB</name>
<evidence type="ECO:0000256" key="4">
    <source>
        <dbReference type="ARBA" id="ARBA00022723"/>
    </source>
</evidence>
<feature type="compositionally biased region" description="Basic and acidic residues" evidence="18">
    <location>
        <begin position="561"/>
        <end position="584"/>
    </location>
</feature>
<dbReference type="InterPro" id="IPR019542">
    <property type="entry name" value="Enhancer_polycomb-like_N"/>
</dbReference>
<evidence type="ECO:0000256" key="8">
    <source>
        <dbReference type="ARBA" id="ARBA00023015"/>
    </source>
</evidence>
<dbReference type="RefSeq" id="XP_053072944.1">
    <property type="nucleotide sequence ID" value="XM_053216969.1"/>
</dbReference>
<dbReference type="Gene3D" id="3.30.40.10">
    <property type="entry name" value="Zinc/RING finger domain, C3HC4 (zinc finger)"/>
    <property type="match status" value="1"/>
</dbReference>
<keyword evidence="7" id="KW-0862">Zinc</keyword>
<keyword evidence="11" id="KW-0963">Cytoplasm</keyword>
<evidence type="ECO:0000256" key="9">
    <source>
        <dbReference type="ARBA" id="ARBA00023159"/>
    </source>
</evidence>
<keyword evidence="4" id="KW-0479">Metal-binding</keyword>
<keyword evidence="6" id="KW-0863">Zinc-finger</keyword>
<evidence type="ECO:0000256" key="2">
    <source>
        <dbReference type="ARBA" id="ARBA00004123"/>
    </source>
</evidence>
<dbReference type="SUPFAM" id="SSF57903">
    <property type="entry name" value="FYVE/PHD zinc finger"/>
    <property type="match status" value="1"/>
</dbReference>
<evidence type="ECO:0000256" key="12">
    <source>
        <dbReference type="ARBA" id="ARBA00023242"/>
    </source>
</evidence>
<dbReference type="Pfam" id="PF10513">
    <property type="entry name" value="EPL1"/>
    <property type="match status" value="1"/>
</dbReference>
<dbReference type="PANTHER" id="PTHR13793">
    <property type="entry name" value="PHD FINGER PROTEINS"/>
    <property type="match status" value="1"/>
</dbReference>
<evidence type="ECO:0000256" key="11">
    <source>
        <dbReference type="ARBA" id="ARBA00023212"/>
    </source>
</evidence>
<feature type="compositionally biased region" description="Polar residues" evidence="18">
    <location>
        <begin position="16"/>
        <end position="28"/>
    </location>
</feature>
<feature type="region of interest" description="Disordered" evidence="18">
    <location>
        <begin position="271"/>
        <end position="303"/>
    </location>
</feature>
<evidence type="ECO:0000256" key="3">
    <source>
        <dbReference type="ARBA" id="ARBA00022703"/>
    </source>
</evidence>
<protein>
    <recommendedName>
        <fullName evidence="15">Protein Jade-1</fullName>
    </recommendedName>
    <alternativeName>
        <fullName evidence="16">Jade family PHD finger protein 1</fullName>
    </alternativeName>
    <alternativeName>
        <fullName evidence="17">PHD finger protein 17</fullName>
    </alternativeName>
</protein>
<evidence type="ECO:0000256" key="16">
    <source>
        <dbReference type="ARBA" id="ARBA00041998"/>
    </source>
</evidence>
<feature type="region of interest" description="Disordered" evidence="18">
    <location>
        <begin position="497"/>
        <end position="519"/>
    </location>
</feature>
<dbReference type="SMART" id="SM00249">
    <property type="entry name" value="PHD"/>
    <property type="match status" value="1"/>
</dbReference>